<reference evidence="3 4" key="1">
    <citation type="submission" date="2020-08" db="EMBL/GenBank/DDBJ databases">
        <title>Genomic Encyclopedia of Type Strains, Phase IV (KMG-IV): sequencing the most valuable type-strain genomes for metagenomic binning, comparative biology and taxonomic classification.</title>
        <authorList>
            <person name="Goeker M."/>
        </authorList>
    </citation>
    <scope>NUCLEOTIDE SEQUENCE [LARGE SCALE GENOMIC DNA]</scope>
    <source>
        <strain evidence="3 4">DSM 19612</strain>
    </source>
</reference>
<accession>A0A841Q7F5</accession>
<feature type="transmembrane region" description="Helical" evidence="1">
    <location>
        <begin position="68"/>
        <end position="88"/>
    </location>
</feature>
<dbReference type="RefSeq" id="WP_174497020.1">
    <property type="nucleotide sequence ID" value="NZ_CADDWK010000011.1"/>
</dbReference>
<evidence type="ECO:0000256" key="1">
    <source>
        <dbReference type="SAM" id="Phobius"/>
    </source>
</evidence>
<feature type="transmembrane region" description="Helical" evidence="1">
    <location>
        <begin position="103"/>
        <end position="122"/>
    </location>
</feature>
<dbReference type="GO" id="GO:0004175">
    <property type="term" value="F:endopeptidase activity"/>
    <property type="evidence" value="ECO:0007669"/>
    <property type="project" value="UniProtKB-ARBA"/>
</dbReference>
<dbReference type="GO" id="GO:0080120">
    <property type="term" value="P:CAAX-box protein maturation"/>
    <property type="evidence" value="ECO:0007669"/>
    <property type="project" value="UniProtKB-ARBA"/>
</dbReference>
<evidence type="ECO:0000313" key="3">
    <source>
        <dbReference type="EMBL" id="MBB6454499.1"/>
    </source>
</evidence>
<evidence type="ECO:0000259" key="2">
    <source>
        <dbReference type="Pfam" id="PF02517"/>
    </source>
</evidence>
<sequence>MKNTIITFIIGYIVLTYYFNGIALTSSNQLITLFLVMLFFPIAFIVAKLSSVNGWKGLGVRFHKGWHVNLMIGFSIGFVFWVLLYYLLVLTNVIHITSLKEPSFILLLVGEVFLTFFLGSFINDIIVRGYVFGTLQGKFKIKWVFLISVLLYALDDIWYAGFSFHNTVFSIILGLSLTYAFYKTGSIWANTGIHWGLNVCYGLVYGSVGKPNGGIFLMTEDATSIWSDIIPLLIPASMFLFVFIFYNFYRVKKDDNPYL</sequence>
<name>A0A841Q7F5_9BACI</name>
<dbReference type="InterPro" id="IPR003675">
    <property type="entry name" value="Rce1/LyrA-like_dom"/>
</dbReference>
<keyword evidence="1" id="KW-0812">Transmembrane</keyword>
<dbReference type="Pfam" id="PF02517">
    <property type="entry name" value="Rce1-like"/>
    <property type="match status" value="1"/>
</dbReference>
<feature type="transmembrane region" description="Helical" evidence="1">
    <location>
        <begin position="167"/>
        <end position="185"/>
    </location>
</feature>
<evidence type="ECO:0000313" key="4">
    <source>
        <dbReference type="Proteomes" id="UP000581688"/>
    </source>
</evidence>
<protein>
    <recommendedName>
        <fullName evidence="2">CAAX prenyl protease 2/Lysostaphin resistance protein A-like domain-containing protein</fullName>
    </recommendedName>
</protein>
<gene>
    <name evidence="3" type="ORF">HNQ94_002981</name>
</gene>
<organism evidence="3 4">
    <name type="scientific">Salirhabdus euzebyi</name>
    <dbReference type="NCBI Taxonomy" id="394506"/>
    <lineage>
        <taxon>Bacteria</taxon>
        <taxon>Bacillati</taxon>
        <taxon>Bacillota</taxon>
        <taxon>Bacilli</taxon>
        <taxon>Bacillales</taxon>
        <taxon>Bacillaceae</taxon>
        <taxon>Salirhabdus</taxon>
    </lineage>
</organism>
<dbReference type="EMBL" id="JACHGH010000009">
    <property type="protein sequence ID" value="MBB6454499.1"/>
    <property type="molecule type" value="Genomic_DNA"/>
</dbReference>
<keyword evidence="1" id="KW-1133">Transmembrane helix</keyword>
<comment type="caution">
    <text evidence="3">The sequence shown here is derived from an EMBL/GenBank/DDBJ whole genome shotgun (WGS) entry which is preliminary data.</text>
</comment>
<feature type="transmembrane region" description="Helical" evidence="1">
    <location>
        <begin position="30"/>
        <end position="47"/>
    </location>
</feature>
<feature type="transmembrane region" description="Helical" evidence="1">
    <location>
        <begin position="5"/>
        <end position="24"/>
    </location>
</feature>
<keyword evidence="4" id="KW-1185">Reference proteome</keyword>
<proteinExistence type="predicted"/>
<dbReference type="AlphaFoldDB" id="A0A841Q7F5"/>
<feature type="domain" description="CAAX prenyl protease 2/Lysostaphin resistance protein A-like" evidence="2">
    <location>
        <begin position="109"/>
        <end position="199"/>
    </location>
</feature>
<dbReference type="Proteomes" id="UP000581688">
    <property type="component" value="Unassembled WGS sequence"/>
</dbReference>
<feature type="transmembrane region" description="Helical" evidence="1">
    <location>
        <begin position="229"/>
        <end position="249"/>
    </location>
</feature>
<keyword evidence="1" id="KW-0472">Membrane</keyword>
<feature type="transmembrane region" description="Helical" evidence="1">
    <location>
        <begin position="192"/>
        <end position="209"/>
    </location>
</feature>